<keyword evidence="2" id="KW-0472">Membrane</keyword>
<dbReference type="Pfam" id="PF10300">
    <property type="entry name" value="Iml2-TPR_39"/>
    <property type="match status" value="1"/>
</dbReference>
<keyword evidence="2" id="KW-1133">Transmembrane helix</keyword>
<protein>
    <recommendedName>
        <fullName evidence="5">Mitochondrial outer membrane protein IML2</fullName>
    </recommendedName>
</protein>
<dbReference type="OrthoDB" id="2154985at2759"/>
<dbReference type="GO" id="GO:0005634">
    <property type="term" value="C:nucleus"/>
    <property type="evidence" value="ECO:0007669"/>
    <property type="project" value="TreeGrafter"/>
</dbReference>
<evidence type="ECO:0000256" key="1">
    <source>
        <dbReference type="SAM" id="MobiDB-lite"/>
    </source>
</evidence>
<evidence type="ECO:0000313" key="4">
    <source>
        <dbReference type="Proteomes" id="UP000777482"/>
    </source>
</evidence>
<name>A0A9P6W0N1_RHOMI</name>
<evidence type="ECO:0008006" key="5">
    <source>
        <dbReference type="Google" id="ProtNLM"/>
    </source>
</evidence>
<dbReference type="GO" id="GO:0005829">
    <property type="term" value="C:cytosol"/>
    <property type="evidence" value="ECO:0007669"/>
    <property type="project" value="TreeGrafter"/>
</dbReference>
<keyword evidence="2" id="KW-0812">Transmembrane</keyword>
<feature type="region of interest" description="Disordered" evidence="1">
    <location>
        <begin position="199"/>
        <end position="251"/>
    </location>
</feature>
<feature type="compositionally biased region" description="Low complexity" evidence="1">
    <location>
        <begin position="203"/>
        <end position="218"/>
    </location>
</feature>
<reference evidence="3 4" key="1">
    <citation type="submission" date="2020-11" db="EMBL/GenBank/DDBJ databases">
        <title>Kefir isolates.</title>
        <authorList>
            <person name="Marcisauskas S."/>
            <person name="Kim Y."/>
            <person name="Blasche S."/>
        </authorList>
    </citation>
    <scope>NUCLEOTIDE SEQUENCE [LARGE SCALE GENOMIC DNA]</scope>
    <source>
        <strain evidence="3 4">KR</strain>
    </source>
</reference>
<evidence type="ECO:0000256" key="2">
    <source>
        <dbReference type="SAM" id="Phobius"/>
    </source>
</evidence>
<gene>
    <name evidence="3" type="ORF">C6P46_005372</name>
</gene>
<feature type="transmembrane region" description="Helical" evidence="2">
    <location>
        <begin position="282"/>
        <end position="301"/>
    </location>
</feature>
<dbReference type="GO" id="GO:0005741">
    <property type="term" value="C:mitochondrial outer membrane"/>
    <property type="evidence" value="ECO:0007669"/>
    <property type="project" value="TreeGrafter"/>
</dbReference>
<dbReference type="AlphaFoldDB" id="A0A9P6W0N1"/>
<keyword evidence="4" id="KW-1185">Reference proteome</keyword>
<dbReference type="PANTHER" id="PTHR31859">
    <property type="entry name" value="TETRATRICOPEPTIDE REPEAT PROTEIN 39 FAMILY MEMBER"/>
    <property type="match status" value="1"/>
</dbReference>
<feature type="transmembrane region" description="Helical" evidence="2">
    <location>
        <begin position="339"/>
        <end position="361"/>
    </location>
</feature>
<sequence>MSSKEQVLDQIRHASTGFEALLNNQVSSAREILESRPDSASHLVGLGIVAFLVSILSREEAELKVATETLQRAEAKANVEASARRSKGDSGVYAPGTEFKVLLGDATIGQALIAVMSESYVEFAKAVWKLNKSYKIFMSVHKIVFPDDIGEDESLRQVFTKLNQHYLNQTTQQAAAPAASGSSGLFGWGRSKKNPVLNRVRHSSSSSDLPSLSSSSSPAGIGADGNSVPASEPVSNAPSPNDSTTDLAAGVDRLQVGRTTTAVFMEADEDDFPTPLWANDPLTTLIISGAALGSGLFGLIFSMMPPKMRKLISWFGFSSSSRSASLKLLKVAASTGNDVHGYFASLTLTTFYGFLLLMTGWQASEASYLRTMATVLDRVHARFPNGTLWVLNRAKLARYSRRTGEAIVIIEQALAREEKEGNGFREADSLLLTWLYLSQAKFRQVADAAEKMCLMNSWSHATYVSIAAGALVDEINSIVARGETPDPELIARTEALFDRLPALCTEKRTLGEKPVTETFIVRRLEAQRAKLQRWISAGRLPPDAKLWQAIRITNSMELGLFWATVGGRSPIEGLRAQIDLLSSFTPKPTFVSSDKSISRLSSPSSASLAVSGVDLDTPAEVLLRDLLLGALYTALGHYEPPFLAVAIKCLDSVANAPANDVGEEKWVVPFATWHRAVVELKVGDVETADVQTDAAKARGLWKPRLDRAERLLDSLTTAGEYDLKTRLESRILMLREEIRSKRRKMGIDQ</sequence>
<proteinExistence type="predicted"/>
<dbReference type="InterPro" id="IPR019412">
    <property type="entry name" value="IML2/TPR_39"/>
</dbReference>
<evidence type="ECO:0000313" key="3">
    <source>
        <dbReference type="EMBL" id="KAG0658987.1"/>
    </source>
</evidence>
<dbReference type="EMBL" id="PUHQ01000059">
    <property type="protein sequence ID" value="KAG0658987.1"/>
    <property type="molecule type" value="Genomic_DNA"/>
</dbReference>
<organism evidence="3 4">
    <name type="scientific">Rhodotorula mucilaginosa</name>
    <name type="common">Yeast</name>
    <name type="synonym">Rhodotorula rubra</name>
    <dbReference type="NCBI Taxonomy" id="5537"/>
    <lineage>
        <taxon>Eukaryota</taxon>
        <taxon>Fungi</taxon>
        <taxon>Dikarya</taxon>
        <taxon>Basidiomycota</taxon>
        <taxon>Pucciniomycotina</taxon>
        <taxon>Microbotryomycetes</taxon>
        <taxon>Sporidiobolales</taxon>
        <taxon>Sporidiobolaceae</taxon>
        <taxon>Rhodotorula</taxon>
    </lineage>
</organism>
<accession>A0A9P6W0N1</accession>
<dbReference type="PANTHER" id="PTHR31859:SF1">
    <property type="entry name" value="TETRATRICOPEPTIDE REPEAT PROTEIN 39C"/>
    <property type="match status" value="1"/>
</dbReference>
<dbReference type="Proteomes" id="UP000777482">
    <property type="component" value="Unassembled WGS sequence"/>
</dbReference>
<comment type="caution">
    <text evidence="3">The sequence shown here is derived from an EMBL/GenBank/DDBJ whole genome shotgun (WGS) entry which is preliminary data.</text>
</comment>
<feature type="compositionally biased region" description="Polar residues" evidence="1">
    <location>
        <begin position="233"/>
        <end position="246"/>
    </location>
</feature>